<reference evidence="1 2" key="1">
    <citation type="submission" date="2018-04" db="EMBL/GenBank/DDBJ databases">
        <title>Complete genome uncultured novel isolate.</title>
        <authorList>
            <person name="Merlino G."/>
        </authorList>
    </citation>
    <scope>NUCLEOTIDE SEQUENCE [LARGE SCALE GENOMIC DNA]</scope>
    <source>
        <strain evidence="2">R1DC9</strain>
    </source>
</reference>
<dbReference type="Proteomes" id="UP000298616">
    <property type="component" value="Chromosome"/>
</dbReference>
<protein>
    <submittedName>
        <fullName evidence="1">Uncharacterized protein</fullName>
    </submittedName>
</protein>
<name>A0A4D7JLG6_9BACT</name>
<accession>A0A4D7JLG6</accession>
<proteinExistence type="predicted"/>
<dbReference type="AlphaFoldDB" id="A0A4D7JLG6"/>
<evidence type="ECO:0000313" key="2">
    <source>
        <dbReference type="Proteomes" id="UP000298616"/>
    </source>
</evidence>
<gene>
    <name evidence="1" type="ORF">DCC35_19205</name>
</gene>
<organism evidence="1 2">
    <name type="scientific">Mangrovivirga cuniculi</name>
    <dbReference type="NCBI Taxonomy" id="2715131"/>
    <lineage>
        <taxon>Bacteria</taxon>
        <taxon>Pseudomonadati</taxon>
        <taxon>Bacteroidota</taxon>
        <taxon>Cytophagia</taxon>
        <taxon>Cytophagales</taxon>
        <taxon>Mangrovivirgaceae</taxon>
        <taxon>Mangrovivirga</taxon>
    </lineage>
</organism>
<evidence type="ECO:0000313" key="1">
    <source>
        <dbReference type="EMBL" id="QCK16709.1"/>
    </source>
</evidence>
<dbReference type="EMBL" id="CP028923">
    <property type="protein sequence ID" value="QCK16709.1"/>
    <property type="molecule type" value="Genomic_DNA"/>
</dbReference>
<dbReference type="KEGG" id="fpf:DCC35_19205"/>
<sequence length="103" mass="11814">MSGKITQYVVPAAYEIKKEVSTDNQEKKDDSQEEQGTDQAYLYDSQALIGHASFSLPQVFIRQESVHYTTELSDWKPVISYAENYGEIYFKILFNRIISPNAP</sequence>
<keyword evidence="2" id="KW-1185">Reference proteome</keyword>